<organism evidence="1 2">
    <name type="scientific">Epibacterium ulvae</name>
    <dbReference type="NCBI Taxonomy" id="1156985"/>
    <lineage>
        <taxon>Bacteria</taxon>
        <taxon>Pseudomonadati</taxon>
        <taxon>Pseudomonadota</taxon>
        <taxon>Alphaproteobacteria</taxon>
        <taxon>Rhodobacterales</taxon>
        <taxon>Roseobacteraceae</taxon>
        <taxon>Epibacterium</taxon>
    </lineage>
</organism>
<dbReference type="Gene3D" id="3.60.21.10">
    <property type="match status" value="1"/>
</dbReference>
<name>A0A1G5PWD1_9RHOB</name>
<evidence type="ECO:0000313" key="2">
    <source>
        <dbReference type="Proteomes" id="UP000198767"/>
    </source>
</evidence>
<proteinExistence type="predicted"/>
<dbReference type="SUPFAM" id="SSF56300">
    <property type="entry name" value="Metallo-dependent phosphatases"/>
    <property type="match status" value="1"/>
</dbReference>
<dbReference type="STRING" id="1156985.SAMN04488118_102198"/>
<reference evidence="1 2" key="1">
    <citation type="submission" date="2016-10" db="EMBL/GenBank/DDBJ databases">
        <authorList>
            <person name="de Groot N.N."/>
        </authorList>
    </citation>
    <scope>NUCLEOTIDE SEQUENCE [LARGE SCALE GENOMIC DNA]</scope>
    <source>
        <strain evidence="1 2">U95</strain>
    </source>
</reference>
<keyword evidence="2" id="KW-1185">Reference proteome</keyword>
<dbReference type="InterPro" id="IPR029052">
    <property type="entry name" value="Metallo-depent_PP-like"/>
</dbReference>
<gene>
    <name evidence="1" type="ORF">SAMN04488118_102198</name>
</gene>
<protein>
    <submittedName>
        <fullName evidence="1">Calcineurin-like phosphoesterase superfamily protein</fullName>
    </submittedName>
</protein>
<dbReference type="OrthoDB" id="5380073at2"/>
<evidence type="ECO:0000313" key="1">
    <source>
        <dbReference type="EMBL" id="SCZ53833.1"/>
    </source>
</evidence>
<accession>A0A1G5PWD1</accession>
<dbReference type="RefSeq" id="WP_090216288.1">
    <property type="nucleotide sequence ID" value="NZ_FMWG01000002.1"/>
</dbReference>
<dbReference type="EMBL" id="FMWG01000002">
    <property type="protein sequence ID" value="SCZ53833.1"/>
    <property type="molecule type" value="Genomic_DNA"/>
</dbReference>
<dbReference type="AlphaFoldDB" id="A0A1G5PWD1"/>
<sequence length="188" mass="21418">MAIWYTADTHFGHENVISHCARPFKSTSHMDGILIENMWKVVGPEDVLWVIGDFAFGPAAKDESYLLRTFEQLPGKEKHLVIGNHDGPLTLELPWNSVGHLSEVRDGTLKQNNTLCHYPMITWNHARRGALQLFGHVHKNWRGSRNSVNVGVDVWDFTPICFADVERRARGLPVNKHWADAEARKELC</sequence>
<dbReference type="Proteomes" id="UP000198767">
    <property type="component" value="Unassembled WGS sequence"/>
</dbReference>